<evidence type="ECO:0000259" key="10">
    <source>
        <dbReference type="Pfam" id="PF07670"/>
    </source>
</evidence>
<keyword evidence="7" id="KW-0813">Transport</keyword>
<dbReference type="InterPro" id="IPR008276">
    <property type="entry name" value="C_nuclsd_transpt"/>
</dbReference>
<feature type="transmembrane region" description="Helical" evidence="7">
    <location>
        <begin position="95"/>
        <end position="118"/>
    </location>
</feature>
<feature type="domain" description="Concentrative nucleoside transporter N-terminal" evidence="8">
    <location>
        <begin position="8"/>
        <end position="81"/>
    </location>
</feature>
<feature type="domain" description="Nucleoside transporter/FeoB GTPase Gate" evidence="10">
    <location>
        <begin position="98"/>
        <end position="196"/>
    </location>
</feature>
<evidence type="ECO:0000259" key="8">
    <source>
        <dbReference type="Pfam" id="PF01773"/>
    </source>
</evidence>
<feature type="transmembrane region" description="Helical" evidence="7">
    <location>
        <begin position="33"/>
        <end position="51"/>
    </location>
</feature>
<comment type="subcellular location">
    <subcellularLocation>
        <location evidence="1">Cell membrane</location>
        <topology evidence="1">Multi-pass membrane protein</topology>
    </subcellularLocation>
</comment>
<keyword evidence="12" id="KW-1185">Reference proteome</keyword>
<accession>A0ABS1BV45</accession>
<feature type="transmembrane region" description="Helical" evidence="7">
    <location>
        <begin position="396"/>
        <end position="421"/>
    </location>
</feature>
<dbReference type="InterPro" id="IPR011642">
    <property type="entry name" value="Gate_dom"/>
</dbReference>
<organism evidence="11 12">
    <name type="scientific">Kingella bonacorsii</name>
    <dbReference type="NCBI Taxonomy" id="2796361"/>
    <lineage>
        <taxon>Bacteria</taxon>
        <taxon>Pseudomonadati</taxon>
        <taxon>Pseudomonadota</taxon>
        <taxon>Betaproteobacteria</taxon>
        <taxon>Neisseriales</taxon>
        <taxon>Neisseriaceae</taxon>
        <taxon>Kingella</taxon>
    </lineage>
</organism>
<dbReference type="Pfam" id="PF07662">
    <property type="entry name" value="Nucleos_tra2_C"/>
    <property type="match status" value="1"/>
</dbReference>
<proteinExistence type="inferred from homology"/>
<gene>
    <name evidence="11" type="ORF">JDW22_11220</name>
</gene>
<dbReference type="InterPro" id="IPR002668">
    <property type="entry name" value="CNT_N_dom"/>
</dbReference>
<evidence type="ECO:0000256" key="6">
    <source>
        <dbReference type="ARBA" id="ARBA00023136"/>
    </source>
</evidence>
<feature type="transmembrane region" description="Helical" evidence="7">
    <location>
        <begin position="361"/>
        <end position="384"/>
    </location>
</feature>
<keyword evidence="5 7" id="KW-1133">Transmembrane helix</keyword>
<evidence type="ECO:0000259" key="9">
    <source>
        <dbReference type="Pfam" id="PF07662"/>
    </source>
</evidence>
<protein>
    <recommendedName>
        <fullName evidence="7">Nucleoside permease</fullName>
    </recommendedName>
</protein>
<comment type="similarity">
    <text evidence="2 7">Belongs to the concentrative nucleoside transporter (CNT) (TC 2.A.41) family.</text>
</comment>
<sequence>MEILHSLLGMAVLIVIAIALSKHRSKINKRTVSVAFAIQFALGAFVLYVPWGRAALEWFSNGVQSVLNFGQKGTEFVFGGLVSDKMFEVFGGGGFIFAFRVLPMIIFFSSLISVLYYLGVMGFVVKVLGGALQKALGTSRTESLSAAANVFVGQTEAPLVVKPFIARMTQSELFAVMTGGLASIAGSVLGGYASMGVPLTYLIAASFMAAPGGLLFAKLMHPETETPETVTDDKLSFVGEGETPPSNAIDAAAAGASTGLQVALNVGAMLIAFVAIIALLNGIVGGVGGLMGMPDLSLQKILGWLFSPLAWLIGASWADAQTAGSFIGQKLVINEFVAYSEFTNYIKDAANPVLNDKTKAIISFALCGFANLSSIAILVGGLSIMAPNRRGDIAKLGVRALIAGTLSNLMSATIAGLFIGLNLS</sequence>
<evidence type="ECO:0000313" key="12">
    <source>
        <dbReference type="Proteomes" id="UP000614058"/>
    </source>
</evidence>
<dbReference type="InterPro" id="IPR011657">
    <property type="entry name" value="CNT_C_dom"/>
</dbReference>
<dbReference type="Pfam" id="PF07670">
    <property type="entry name" value="Gate"/>
    <property type="match status" value="1"/>
</dbReference>
<dbReference type="Proteomes" id="UP000614058">
    <property type="component" value="Unassembled WGS sequence"/>
</dbReference>
<dbReference type="EMBL" id="JAEHNZ010000004">
    <property type="protein sequence ID" value="MBK0397131.1"/>
    <property type="molecule type" value="Genomic_DNA"/>
</dbReference>
<feature type="transmembrane region" description="Helical" evidence="7">
    <location>
        <begin position="199"/>
        <end position="217"/>
    </location>
</feature>
<name>A0ABS1BV45_9NEIS</name>
<comment type="caution">
    <text evidence="11">The sequence shown here is derived from an EMBL/GenBank/DDBJ whole genome shotgun (WGS) entry which is preliminary data.</text>
</comment>
<feature type="transmembrane region" description="Helical" evidence="7">
    <location>
        <begin position="6"/>
        <end position="21"/>
    </location>
</feature>
<evidence type="ECO:0000256" key="3">
    <source>
        <dbReference type="ARBA" id="ARBA00022475"/>
    </source>
</evidence>
<dbReference type="Pfam" id="PF01773">
    <property type="entry name" value="Nucleos_tra2_N"/>
    <property type="match status" value="1"/>
</dbReference>
<evidence type="ECO:0000256" key="7">
    <source>
        <dbReference type="RuleBase" id="RU362018"/>
    </source>
</evidence>
<feature type="transmembrane region" description="Helical" evidence="7">
    <location>
        <begin position="173"/>
        <end position="193"/>
    </location>
</feature>
<feature type="transmembrane region" description="Helical" evidence="7">
    <location>
        <begin position="262"/>
        <end position="284"/>
    </location>
</feature>
<reference evidence="11 12" key="1">
    <citation type="journal article" date="2021" name="Pathogens">
        <title>Isolation and Characterization of Kingella bonacorsii sp. nov., A Novel Kingella Species Detected in a Stable Periodontitis Subject.</title>
        <authorList>
            <person name="Antezack A."/>
            <person name="Boxberger M."/>
            <person name="Rolland C."/>
            <person name="Monnet-Corti V."/>
            <person name="La Scola B."/>
        </authorList>
    </citation>
    <scope>NUCLEOTIDE SEQUENCE [LARGE SCALE GENOMIC DNA]</scope>
    <source>
        <strain evidence="11 12">Marseille-Q4569</strain>
    </source>
</reference>
<keyword evidence="3" id="KW-1003">Cell membrane</keyword>
<evidence type="ECO:0000256" key="4">
    <source>
        <dbReference type="ARBA" id="ARBA00022692"/>
    </source>
</evidence>
<evidence type="ECO:0000256" key="1">
    <source>
        <dbReference type="ARBA" id="ARBA00004651"/>
    </source>
</evidence>
<dbReference type="RefSeq" id="WP_200523132.1">
    <property type="nucleotide sequence ID" value="NZ_JAEHNZ010000004.1"/>
</dbReference>
<dbReference type="NCBIfam" id="TIGR00804">
    <property type="entry name" value="nupC"/>
    <property type="match status" value="1"/>
</dbReference>
<dbReference type="InterPro" id="IPR018270">
    <property type="entry name" value="C_nuclsd_transpt_met_bac"/>
</dbReference>
<keyword evidence="6 7" id="KW-0472">Membrane</keyword>
<evidence type="ECO:0000313" key="11">
    <source>
        <dbReference type="EMBL" id="MBK0397131.1"/>
    </source>
</evidence>
<feature type="domain" description="Concentrative nucleoside transporter C-terminal" evidence="9">
    <location>
        <begin position="201"/>
        <end position="416"/>
    </location>
</feature>
<evidence type="ECO:0000256" key="2">
    <source>
        <dbReference type="ARBA" id="ARBA00009033"/>
    </source>
</evidence>
<dbReference type="PANTHER" id="PTHR10590:SF4">
    <property type="entry name" value="SOLUTE CARRIER FAMILY 28 MEMBER 3"/>
    <property type="match status" value="1"/>
</dbReference>
<dbReference type="PANTHER" id="PTHR10590">
    <property type="entry name" value="SODIUM/NUCLEOSIDE COTRANSPORTER"/>
    <property type="match status" value="1"/>
</dbReference>
<evidence type="ECO:0000256" key="5">
    <source>
        <dbReference type="ARBA" id="ARBA00022989"/>
    </source>
</evidence>
<keyword evidence="4 7" id="KW-0812">Transmembrane</keyword>